<keyword evidence="10" id="KW-0472">Membrane</keyword>
<evidence type="ECO:0000256" key="1">
    <source>
        <dbReference type="ARBA" id="ARBA00004479"/>
    </source>
</evidence>
<evidence type="ECO:0000256" key="7">
    <source>
        <dbReference type="ARBA" id="ARBA00051243"/>
    </source>
</evidence>
<keyword evidence="4 9" id="KW-0547">Nucleotide-binding</keyword>
<keyword evidence="16" id="KW-0808">Transferase</keyword>
<dbReference type="InterPro" id="IPR000719">
    <property type="entry name" value="Prot_kinase_dom"/>
</dbReference>
<feature type="signal peptide" evidence="11">
    <location>
        <begin position="1"/>
        <end position="18"/>
    </location>
</feature>
<dbReference type="Gene3D" id="3.30.200.20">
    <property type="entry name" value="Phosphorylase Kinase, domain 1"/>
    <property type="match status" value="1"/>
</dbReference>
<dbReference type="SMART" id="SM00130">
    <property type="entry name" value="KR"/>
    <property type="match status" value="1"/>
</dbReference>
<dbReference type="InterPro" id="IPR016187">
    <property type="entry name" value="CTDL_fold"/>
</dbReference>
<keyword evidence="2" id="KW-0597">Phosphoprotein</keyword>
<dbReference type="Gene3D" id="3.10.100.10">
    <property type="entry name" value="Mannose-Binding Protein A, subunit A"/>
    <property type="match status" value="1"/>
</dbReference>
<dbReference type="InterPro" id="IPR013806">
    <property type="entry name" value="Kringle-like"/>
</dbReference>
<dbReference type="InterPro" id="IPR036790">
    <property type="entry name" value="Frizzled_dom_sf"/>
</dbReference>
<dbReference type="SMART" id="SM00034">
    <property type="entry name" value="CLECT"/>
    <property type="match status" value="1"/>
</dbReference>
<feature type="chain" id="PRO_5013310195" evidence="11">
    <location>
        <begin position="19"/>
        <end position="672"/>
    </location>
</feature>
<feature type="domain" description="C-type lectin" evidence="14">
    <location>
        <begin position="23"/>
        <end position="144"/>
    </location>
</feature>
<proteinExistence type="predicted"/>
<dbReference type="InterPro" id="IPR017441">
    <property type="entry name" value="Protein_kinase_ATP_BS"/>
</dbReference>
<dbReference type="SUPFAM" id="SSF57440">
    <property type="entry name" value="Kringle-like"/>
    <property type="match status" value="1"/>
</dbReference>
<evidence type="ECO:0000256" key="10">
    <source>
        <dbReference type="SAM" id="Phobius"/>
    </source>
</evidence>
<dbReference type="PROSITE" id="PS50038">
    <property type="entry name" value="FZ"/>
    <property type="match status" value="1"/>
</dbReference>
<protein>
    <submittedName>
        <fullName evidence="16">Tyrosine-protein kinase transmembrane receptor ROR1</fullName>
    </submittedName>
</protein>
<dbReference type="Pfam" id="PF00051">
    <property type="entry name" value="Kringle"/>
    <property type="match status" value="1"/>
</dbReference>
<keyword evidence="16" id="KW-0418">Kinase</keyword>
<dbReference type="Pfam" id="PF07714">
    <property type="entry name" value="PK_Tyr_Ser-Thr"/>
    <property type="match status" value="1"/>
</dbReference>
<evidence type="ECO:0000256" key="2">
    <source>
        <dbReference type="ARBA" id="ARBA00022553"/>
    </source>
</evidence>
<dbReference type="PROSITE" id="PS00107">
    <property type="entry name" value="PROTEIN_KINASE_ATP"/>
    <property type="match status" value="1"/>
</dbReference>
<dbReference type="Pfam" id="PF01392">
    <property type="entry name" value="Fz"/>
    <property type="match status" value="1"/>
</dbReference>
<comment type="subcellular location">
    <subcellularLocation>
        <location evidence="1">Membrane</location>
        <topology evidence="1">Single-pass type I membrane protein</topology>
    </subcellularLocation>
</comment>
<dbReference type="OrthoDB" id="122279at2759"/>
<evidence type="ECO:0000256" key="11">
    <source>
        <dbReference type="SAM" id="SignalP"/>
    </source>
</evidence>
<keyword evidence="3 8" id="KW-0420">Kringle</keyword>
<feature type="domain" description="FZ" evidence="13">
    <location>
        <begin position="171"/>
        <end position="307"/>
    </location>
</feature>
<dbReference type="SUPFAM" id="SSF56436">
    <property type="entry name" value="C-type lectin-like"/>
    <property type="match status" value="1"/>
</dbReference>
<evidence type="ECO:0000256" key="6">
    <source>
        <dbReference type="ARBA" id="ARBA00023157"/>
    </source>
</evidence>
<keyword evidence="11" id="KW-0732">Signal</keyword>
<dbReference type="GO" id="GO:0004714">
    <property type="term" value="F:transmembrane receptor protein tyrosine kinase activity"/>
    <property type="evidence" value="ECO:0007669"/>
    <property type="project" value="UniProtKB-EC"/>
</dbReference>
<reference evidence="17" key="1">
    <citation type="journal article" date="2017" name="bioRxiv">
        <title>Comparative analysis of the genomes of Stylophora pistillata and Acropora digitifera provides evidence for extensive differences between species of corals.</title>
        <authorList>
            <person name="Voolstra C.R."/>
            <person name="Li Y."/>
            <person name="Liew Y.J."/>
            <person name="Baumgarten S."/>
            <person name="Zoccola D."/>
            <person name="Flot J.-F."/>
            <person name="Tambutte S."/>
            <person name="Allemand D."/>
            <person name="Aranda M."/>
        </authorList>
    </citation>
    <scope>NUCLEOTIDE SEQUENCE [LARGE SCALE GENOMIC DNA]</scope>
</reference>
<evidence type="ECO:0000313" key="17">
    <source>
        <dbReference type="Proteomes" id="UP000225706"/>
    </source>
</evidence>
<dbReference type="Gene3D" id="2.40.20.10">
    <property type="entry name" value="Plasminogen Kringle 4"/>
    <property type="match status" value="1"/>
</dbReference>
<comment type="catalytic activity">
    <reaction evidence="7">
        <text>L-tyrosyl-[protein] + ATP = O-phospho-L-tyrosyl-[protein] + ADP + H(+)</text>
        <dbReference type="Rhea" id="RHEA:10596"/>
        <dbReference type="Rhea" id="RHEA-COMP:10136"/>
        <dbReference type="Rhea" id="RHEA-COMP:20101"/>
        <dbReference type="ChEBI" id="CHEBI:15378"/>
        <dbReference type="ChEBI" id="CHEBI:30616"/>
        <dbReference type="ChEBI" id="CHEBI:46858"/>
        <dbReference type="ChEBI" id="CHEBI:61978"/>
        <dbReference type="ChEBI" id="CHEBI:456216"/>
        <dbReference type="EC" id="2.7.10.1"/>
    </reaction>
</comment>
<dbReference type="SMART" id="SM00219">
    <property type="entry name" value="TyrKc"/>
    <property type="match status" value="1"/>
</dbReference>
<keyword evidence="5 9" id="KW-0067">ATP-binding</keyword>
<dbReference type="InterPro" id="IPR001304">
    <property type="entry name" value="C-type_lectin-like"/>
</dbReference>
<dbReference type="GO" id="GO:0007169">
    <property type="term" value="P:cell surface receptor protein tyrosine kinase signaling pathway"/>
    <property type="evidence" value="ECO:0007669"/>
    <property type="project" value="TreeGrafter"/>
</dbReference>
<dbReference type="Gene3D" id="1.10.510.10">
    <property type="entry name" value="Transferase(Phosphotransferase) domain 1"/>
    <property type="match status" value="1"/>
</dbReference>
<dbReference type="Gene3D" id="1.10.2000.10">
    <property type="entry name" value="Frizzled cysteine-rich domain"/>
    <property type="match status" value="1"/>
</dbReference>
<dbReference type="PROSITE" id="PS00109">
    <property type="entry name" value="PROTEIN_KINASE_TYR"/>
    <property type="match status" value="1"/>
</dbReference>
<dbReference type="InterPro" id="IPR020067">
    <property type="entry name" value="Frizzled_dom"/>
</dbReference>
<dbReference type="CDD" id="cd00037">
    <property type="entry name" value="CLECT"/>
    <property type="match status" value="1"/>
</dbReference>
<dbReference type="SUPFAM" id="SSF56112">
    <property type="entry name" value="Protein kinase-like (PK-like)"/>
    <property type="match status" value="1"/>
</dbReference>
<dbReference type="GO" id="GO:0005886">
    <property type="term" value="C:plasma membrane"/>
    <property type="evidence" value="ECO:0007669"/>
    <property type="project" value="TreeGrafter"/>
</dbReference>
<name>A0A2B4SBP9_STYPI</name>
<dbReference type="InterPro" id="IPR016186">
    <property type="entry name" value="C-type_lectin-like/link_sf"/>
</dbReference>
<evidence type="ECO:0000256" key="8">
    <source>
        <dbReference type="PROSITE-ProRule" id="PRU00121"/>
    </source>
</evidence>
<evidence type="ECO:0000259" key="13">
    <source>
        <dbReference type="PROSITE" id="PS50038"/>
    </source>
</evidence>
<dbReference type="InterPro" id="IPR001245">
    <property type="entry name" value="Ser-Thr/Tyr_kinase_cat_dom"/>
</dbReference>
<dbReference type="EMBL" id="LSMT01000106">
    <property type="protein sequence ID" value="PFX27301.1"/>
    <property type="molecule type" value="Genomic_DNA"/>
</dbReference>
<dbReference type="InterPro" id="IPR050122">
    <property type="entry name" value="RTK"/>
</dbReference>
<feature type="binding site" evidence="9">
    <location>
        <position position="495"/>
    </location>
    <ligand>
        <name>ATP</name>
        <dbReference type="ChEBI" id="CHEBI:30616"/>
    </ligand>
</feature>
<evidence type="ECO:0000256" key="9">
    <source>
        <dbReference type="PROSITE-ProRule" id="PRU10141"/>
    </source>
</evidence>
<evidence type="ECO:0000256" key="5">
    <source>
        <dbReference type="ARBA" id="ARBA00022840"/>
    </source>
</evidence>
<evidence type="ECO:0000256" key="4">
    <source>
        <dbReference type="ARBA" id="ARBA00022741"/>
    </source>
</evidence>
<dbReference type="InterPro" id="IPR008266">
    <property type="entry name" value="Tyr_kinase_AS"/>
</dbReference>
<feature type="domain" description="Kringle" evidence="15">
    <location>
        <begin position="319"/>
        <end position="399"/>
    </location>
</feature>
<feature type="transmembrane region" description="Helical" evidence="10">
    <location>
        <begin position="405"/>
        <end position="429"/>
    </location>
</feature>
<dbReference type="Proteomes" id="UP000225706">
    <property type="component" value="Unassembled WGS sequence"/>
</dbReference>
<evidence type="ECO:0000259" key="12">
    <source>
        <dbReference type="PROSITE" id="PS50011"/>
    </source>
</evidence>
<comment type="caution">
    <text evidence="8">Lacks conserved residue(s) required for the propagation of feature annotation.</text>
</comment>
<keyword evidence="17" id="KW-1185">Reference proteome</keyword>
<dbReference type="PANTHER" id="PTHR24416:SF617">
    <property type="entry name" value="RET ONCOGENE, ISOFORM A"/>
    <property type="match status" value="1"/>
</dbReference>
<dbReference type="PRINTS" id="PR00018">
    <property type="entry name" value="KRINGLE"/>
</dbReference>
<dbReference type="GO" id="GO:0043235">
    <property type="term" value="C:receptor complex"/>
    <property type="evidence" value="ECO:0007669"/>
    <property type="project" value="TreeGrafter"/>
</dbReference>
<dbReference type="PANTHER" id="PTHR24416">
    <property type="entry name" value="TYROSINE-PROTEIN KINASE RECEPTOR"/>
    <property type="match status" value="1"/>
</dbReference>
<dbReference type="PROSITE" id="PS50011">
    <property type="entry name" value="PROTEIN_KINASE_DOM"/>
    <property type="match status" value="1"/>
</dbReference>
<accession>A0A2B4SBP9</accession>
<dbReference type="AlphaFoldDB" id="A0A2B4SBP9"/>
<keyword evidence="16" id="KW-0675">Receptor</keyword>
<feature type="domain" description="Protein kinase" evidence="12">
    <location>
        <begin position="411"/>
        <end position="672"/>
    </location>
</feature>
<dbReference type="InterPro" id="IPR020635">
    <property type="entry name" value="Tyr_kinase_cat_dom"/>
</dbReference>
<evidence type="ECO:0000259" key="15">
    <source>
        <dbReference type="PROSITE" id="PS50070"/>
    </source>
</evidence>
<sequence length="672" mass="76157">MTEVWTIVVLTFLSANLARYDFSDTKAFRANQEKVNYTEADKACRSKDHRSHLAKIKTIEDLQMAKNVSNTTNGIKYWTGLNIWNGSLKWSDGKTAGEQLVKIVKNYNNTEAMSKEPKMVCCTVTHDVLLECTNCSEEHAFLCEDLQDNILPQVDSNASCIPALPQVNASAKNASCIFYEYKGEFCKDIITSLYIYGNQSTLKFGEVETETFKTYFEWFDISEKCQPIIKDLYCRYHFPPCDETLGEPKDRGLCRRSCKYLMDDVCKKEADVLKKAVTTSPDIDSKMINCSYYKPANGGDAPECYEWPDIPGDETNSTDCYYGVGVGYHGNVNITRSGRTCQSWKSQCPHRHWRIPKDVADSKNDSNMCRNPDSSAPVGPWCYTTDPNVRWEYCNVSRCPPRDRFIMNLMLIIVLPLGIAFIFIVTVCVKFGSNGNSRPNKVYDEAAEISIGRNWVEIRRSDVTLQDKLGEGAFGEVFKGVVRLKGKSRACAIKKLKGLIWVIVSLAPNGCLLNELKKNRENPYYNDMRKPVGFTRVDKVKIARDVACGMSYLASKKCVHRDLAARNVLLGDGNVAMVSDFGLSRDVYESGEYESLSRVVVWSASLGDRVRRYDVMKSCWDMDPMKRPSFTDLLAFLEKELTRKKEDLLKDKNVFKPELNGSINMSMDQGDT</sequence>
<gene>
    <name evidence="16" type="primary">Ror1</name>
    <name evidence="16" type="ORF">AWC38_SpisGene8007</name>
</gene>
<evidence type="ECO:0000256" key="3">
    <source>
        <dbReference type="ARBA" id="ARBA00022572"/>
    </source>
</evidence>
<keyword evidence="6" id="KW-1015">Disulfide bond</keyword>
<dbReference type="InterPro" id="IPR038178">
    <property type="entry name" value="Kringle_sf"/>
</dbReference>
<keyword evidence="10" id="KW-1133">Transmembrane helix</keyword>
<keyword evidence="10 16" id="KW-0812">Transmembrane</keyword>
<organism evidence="16 17">
    <name type="scientific">Stylophora pistillata</name>
    <name type="common">Smooth cauliflower coral</name>
    <dbReference type="NCBI Taxonomy" id="50429"/>
    <lineage>
        <taxon>Eukaryota</taxon>
        <taxon>Metazoa</taxon>
        <taxon>Cnidaria</taxon>
        <taxon>Anthozoa</taxon>
        <taxon>Hexacorallia</taxon>
        <taxon>Scleractinia</taxon>
        <taxon>Astrocoeniina</taxon>
        <taxon>Pocilloporidae</taxon>
        <taxon>Stylophora</taxon>
    </lineage>
</organism>
<dbReference type="GO" id="GO:0005524">
    <property type="term" value="F:ATP binding"/>
    <property type="evidence" value="ECO:0007669"/>
    <property type="project" value="UniProtKB-UniRule"/>
</dbReference>
<dbReference type="PROSITE" id="PS50070">
    <property type="entry name" value="KRINGLE_2"/>
    <property type="match status" value="1"/>
</dbReference>
<dbReference type="InterPro" id="IPR000001">
    <property type="entry name" value="Kringle"/>
</dbReference>
<evidence type="ECO:0000259" key="14">
    <source>
        <dbReference type="PROSITE" id="PS50041"/>
    </source>
</evidence>
<dbReference type="PROSITE" id="PS50041">
    <property type="entry name" value="C_TYPE_LECTIN_2"/>
    <property type="match status" value="1"/>
</dbReference>
<comment type="caution">
    <text evidence="16">The sequence shown here is derived from an EMBL/GenBank/DDBJ whole genome shotgun (WGS) entry which is preliminary data.</text>
</comment>
<evidence type="ECO:0000313" key="16">
    <source>
        <dbReference type="EMBL" id="PFX27301.1"/>
    </source>
</evidence>
<dbReference type="InterPro" id="IPR011009">
    <property type="entry name" value="Kinase-like_dom_sf"/>
</dbReference>
<dbReference type="CDD" id="cd00108">
    <property type="entry name" value="KR"/>
    <property type="match status" value="1"/>
</dbReference>